<dbReference type="Gene3D" id="1.25.40.10">
    <property type="entry name" value="Tetratricopeptide repeat domain"/>
    <property type="match status" value="2"/>
</dbReference>
<comment type="subcellular location">
    <subcellularLocation>
        <location evidence="1">Nucleus</location>
    </subcellularLocation>
</comment>
<dbReference type="InterPro" id="IPR000504">
    <property type="entry name" value="RRM_dom"/>
</dbReference>
<dbReference type="Pfam" id="PF23240">
    <property type="entry name" value="HAT_PRP39_N"/>
    <property type="match status" value="1"/>
</dbReference>
<accession>A0ABD2P5F3</accession>
<feature type="domain" description="RRM" evidence="9">
    <location>
        <begin position="652"/>
        <end position="728"/>
    </location>
</feature>
<keyword evidence="5" id="KW-0508">mRNA splicing</keyword>
<evidence type="ECO:0000256" key="5">
    <source>
        <dbReference type="ARBA" id="ARBA00023187"/>
    </source>
</evidence>
<evidence type="ECO:0000259" key="9">
    <source>
        <dbReference type="PROSITE" id="PS50102"/>
    </source>
</evidence>
<feature type="compositionally biased region" description="Polar residues" evidence="8">
    <location>
        <begin position="510"/>
        <end position="519"/>
    </location>
</feature>
<dbReference type="InterPro" id="IPR011990">
    <property type="entry name" value="TPR-like_helical_dom_sf"/>
</dbReference>
<keyword evidence="2" id="KW-0507">mRNA processing</keyword>
<keyword evidence="4 7" id="KW-0694">RNA-binding</keyword>
<evidence type="ECO:0000256" key="3">
    <source>
        <dbReference type="ARBA" id="ARBA00022737"/>
    </source>
</evidence>
<reference evidence="10 11" key="1">
    <citation type="journal article" date="2021" name="BMC Biol.">
        <title>Horizontally acquired antibacterial genes associated with adaptive radiation of ladybird beetles.</title>
        <authorList>
            <person name="Li H.S."/>
            <person name="Tang X.F."/>
            <person name="Huang Y.H."/>
            <person name="Xu Z.Y."/>
            <person name="Chen M.L."/>
            <person name="Du X.Y."/>
            <person name="Qiu B.Y."/>
            <person name="Chen P.T."/>
            <person name="Zhang W."/>
            <person name="Slipinski A."/>
            <person name="Escalona H.E."/>
            <person name="Waterhouse R.M."/>
            <person name="Zwick A."/>
            <person name="Pang H."/>
        </authorList>
    </citation>
    <scope>NUCLEOTIDE SEQUENCE [LARGE SCALE GENOMIC DNA]</scope>
    <source>
        <strain evidence="10">SYSU2018</strain>
    </source>
</reference>
<dbReference type="Pfam" id="PF00076">
    <property type="entry name" value="RRM_1"/>
    <property type="match status" value="2"/>
</dbReference>
<dbReference type="InterPro" id="IPR008669">
    <property type="entry name" value="LSM_interact"/>
</dbReference>
<dbReference type="GO" id="GO:0006397">
    <property type="term" value="P:mRNA processing"/>
    <property type="evidence" value="ECO:0007669"/>
    <property type="project" value="UniProtKB-KW"/>
</dbReference>
<dbReference type="Proteomes" id="UP001516400">
    <property type="component" value="Unassembled WGS sequence"/>
</dbReference>
<evidence type="ECO:0000256" key="4">
    <source>
        <dbReference type="ARBA" id="ARBA00022884"/>
    </source>
</evidence>
<dbReference type="SUPFAM" id="SSF54928">
    <property type="entry name" value="RNA-binding domain, RBD"/>
    <property type="match status" value="2"/>
</dbReference>
<dbReference type="InterPro" id="IPR012677">
    <property type="entry name" value="Nucleotide-bd_a/b_plait_sf"/>
</dbReference>
<feature type="compositionally biased region" description="Basic and acidic residues" evidence="8">
    <location>
        <begin position="732"/>
        <end position="743"/>
    </location>
</feature>
<feature type="region of interest" description="Disordered" evidence="8">
    <location>
        <begin position="728"/>
        <end position="747"/>
    </location>
</feature>
<dbReference type="EMBL" id="JABFTP020000185">
    <property type="protein sequence ID" value="KAL3285938.1"/>
    <property type="molecule type" value="Genomic_DNA"/>
</dbReference>
<dbReference type="PROSITE" id="PS50102">
    <property type="entry name" value="RRM"/>
    <property type="match status" value="2"/>
</dbReference>
<keyword evidence="11" id="KW-1185">Reference proteome</keyword>
<feature type="compositionally biased region" description="Polar residues" evidence="8">
    <location>
        <begin position="767"/>
        <end position="776"/>
    </location>
</feature>
<evidence type="ECO:0000256" key="6">
    <source>
        <dbReference type="ARBA" id="ARBA00023242"/>
    </source>
</evidence>
<protein>
    <recommendedName>
        <fullName evidence="9">RRM domain-containing protein</fullName>
    </recommendedName>
</protein>
<dbReference type="InterPro" id="IPR003107">
    <property type="entry name" value="HAT"/>
</dbReference>
<feature type="compositionally biased region" description="Low complexity" evidence="8">
    <location>
        <begin position="499"/>
        <end position="509"/>
    </location>
</feature>
<dbReference type="PANTHER" id="PTHR17204:SF25">
    <property type="entry name" value="RRM DOMAIN-CONTAINING PROTEIN"/>
    <property type="match status" value="1"/>
</dbReference>
<dbReference type="GO" id="GO:0008380">
    <property type="term" value="P:RNA splicing"/>
    <property type="evidence" value="ECO:0007669"/>
    <property type="project" value="UniProtKB-KW"/>
</dbReference>
<evidence type="ECO:0000256" key="2">
    <source>
        <dbReference type="ARBA" id="ARBA00022664"/>
    </source>
</evidence>
<dbReference type="PANTHER" id="PTHR17204">
    <property type="entry name" value="PRE-MRNA PROCESSING PROTEIN PRP39-RELATED"/>
    <property type="match status" value="1"/>
</dbReference>
<dbReference type="Gene3D" id="3.30.70.330">
    <property type="match status" value="2"/>
</dbReference>
<feature type="compositionally biased region" description="Basic and acidic residues" evidence="8">
    <location>
        <begin position="777"/>
        <end position="788"/>
    </location>
</feature>
<gene>
    <name evidence="10" type="ORF">HHI36_000456</name>
</gene>
<dbReference type="SMART" id="SM00360">
    <property type="entry name" value="RRM"/>
    <property type="match status" value="2"/>
</dbReference>
<feature type="domain" description="RRM" evidence="9">
    <location>
        <begin position="561"/>
        <end position="634"/>
    </location>
</feature>
<evidence type="ECO:0000313" key="11">
    <source>
        <dbReference type="Proteomes" id="UP001516400"/>
    </source>
</evidence>
<keyword evidence="3" id="KW-0677">Repeat</keyword>
<dbReference type="Pfam" id="PF05391">
    <property type="entry name" value="Lsm_interact"/>
    <property type="match status" value="1"/>
</dbReference>
<feature type="region of interest" description="Disordered" evidence="8">
    <location>
        <begin position="760"/>
        <end position="788"/>
    </location>
</feature>
<organism evidence="10 11">
    <name type="scientific">Cryptolaemus montrouzieri</name>
    <dbReference type="NCBI Taxonomy" id="559131"/>
    <lineage>
        <taxon>Eukaryota</taxon>
        <taxon>Metazoa</taxon>
        <taxon>Ecdysozoa</taxon>
        <taxon>Arthropoda</taxon>
        <taxon>Hexapoda</taxon>
        <taxon>Insecta</taxon>
        <taxon>Pterygota</taxon>
        <taxon>Neoptera</taxon>
        <taxon>Endopterygota</taxon>
        <taxon>Coleoptera</taxon>
        <taxon>Polyphaga</taxon>
        <taxon>Cucujiformia</taxon>
        <taxon>Coccinelloidea</taxon>
        <taxon>Coccinellidae</taxon>
        <taxon>Scymninae</taxon>
        <taxon>Scymnini</taxon>
        <taxon>Cryptolaemus</taxon>
    </lineage>
</organism>
<evidence type="ECO:0000256" key="8">
    <source>
        <dbReference type="SAM" id="MobiDB-lite"/>
    </source>
</evidence>
<dbReference type="SMART" id="SM00386">
    <property type="entry name" value="HAT"/>
    <property type="match status" value="7"/>
</dbReference>
<name>A0ABD2P5F3_9CUCU</name>
<evidence type="ECO:0000256" key="1">
    <source>
        <dbReference type="ARBA" id="ARBA00004123"/>
    </source>
</evidence>
<dbReference type="GO" id="GO:0005634">
    <property type="term" value="C:nucleus"/>
    <property type="evidence" value="ECO:0007669"/>
    <property type="project" value="UniProtKB-SubCell"/>
</dbReference>
<dbReference type="InterPro" id="IPR035979">
    <property type="entry name" value="RBD_domain_sf"/>
</dbReference>
<proteinExistence type="predicted"/>
<dbReference type="InterPro" id="IPR055430">
    <property type="entry name" value="HAT_Syf1_CNRKL1_C"/>
</dbReference>
<dbReference type="AlphaFoldDB" id="A0ABD2P5F3"/>
<comment type="caution">
    <text evidence="10">The sequence shown here is derived from an EMBL/GenBank/DDBJ whole genome shotgun (WGS) entry which is preliminary data.</text>
</comment>
<evidence type="ECO:0000313" key="10">
    <source>
        <dbReference type="EMBL" id="KAL3285938.1"/>
    </source>
</evidence>
<feature type="region of interest" description="Disordered" evidence="8">
    <location>
        <begin position="1"/>
        <end position="24"/>
    </location>
</feature>
<evidence type="ECO:0000256" key="7">
    <source>
        <dbReference type="PROSITE-ProRule" id="PRU00176"/>
    </source>
</evidence>
<sequence>MNQNEDMELNENDDLSDSSNEDEDQELQLRCKELESELLNNKYLYDVHVQLVDLYEKMVNLESLRAAYERFHECYPLTSKLWLKWIKNEIKVATSDQEKQHIFKLFEKAVEDYLSVNLWQEYAQYAMDISNLESTRNILEKALNAAGLHASDGSLLWDFIREIELASLSVSSVGSEAWKEQVARVVEIFRRQLSIPLIGMENTYDEWKEWLKTLPEDFKINAEPIEWGYQKALKLLETYKPFEDELTIAENENELHEIYKRYIDSVKDPSTVICLYERAVSQLCLDPSLWLNYCEYTFKLGEVALKTCTRSLRNCPWSEELWVMKLRILENLNTEENEVLSSFEKGLSSISPAPGLQLWFTYIEYVKRNSNDGNKLMKLLEKASEQVGDFDTNSTLDRFHARILARNGEIKEAMLIWNKIVGKMQNKGNLTIWLEFIALVKQFGEVNQTRSLFQRALNSCKDWAYYIAEEWLLFEREFGTLSNVLKCLEKCKSVNTNQQQSQQQCSNQSDVSENTQYTDSNKKGKKRKFETEIKVEFKKVKKEVEKMTIEPKKPIEKDPTKTVFISNIGPNVNEDILKTMFPNAENIEVCRDRKGKSKCFGYVQFKIEEEVMTALARDREPLDGRPVFVSNCKPDKKERKTVFKYSSEPEENKLFVRGLPKEMTKEEVMEIFKPYGAVDTRIVLHKSGQSKGLAYIEFPNPESTKKALEATDQKQIGEHTISVALSAPPPKKAMDEKSIEPIRHARSRLQVPFIPRAIQVKNDKASSENGQVSTPKSNDDFRKLLLKK</sequence>
<feature type="region of interest" description="Disordered" evidence="8">
    <location>
        <begin position="499"/>
        <end position="523"/>
    </location>
</feature>
<dbReference type="SUPFAM" id="SSF48452">
    <property type="entry name" value="TPR-like"/>
    <property type="match status" value="1"/>
</dbReference>
<dbReference type="Pfam" id="PF23231">
    <property type="entry name" value="HAT_Syf1_CNRKL1_C"/>
    <property type="match status" value="1"/>
</dbReference>
<keyword evidence="6" id="KW-0539">Nucleus</keyword>
<dbReference type="GO" id="GO:0003723">
    <property type="term" value="F:RNA binding"/>
    <property type="evidence" value="ECO:0007669"/>
    <property type="project" value="UniProtKB-UniRule"/>
</dbReference>